<dbReference type="RefSeq" id="WP_174703589.1">
    <property type="nucleotide sequence ID" value="NZ_JABURA010000004.1"/>
</dbReference>
<reference evidence="2" key="1">
    <citation type="submission" date="2020-06" db="EMBL/GenBank/DDBJ databases">
        <title>Haloterrigena sp. nov., an extremely halophilic archaeon isolated from a saline sediment.</title>
        <authorList>
            <person name="Liu B.-B."/>
        </authorList>
    </citation>
    <scope>NUCLEOTIDE SEQUENCE</scope>
    <source>
        <strain evidence="2">SYSU A121-1</strain>
    </source>
</reference>
<evidence type="ECO:0000313" key="3">
    <source>
        <dbReference type="Proteomes" id="UP000728647"/>
    </source>
</evidence>
<dbReference type="InterPro" id="IPR015424">
    <property type="entry name" value="PyrdxlP-dep_Trfase"/>
</dbReference>
<dbReference type="OrthoDB" id="10355at2157"/>
<evidence type="ECO:0000313" key="2">
    <source>
        <dbReference type="EMBL" id="NUB93997.1"/>
    </source>
</evidence>
<dbReference type="Pfam" id="PF01041">
    <property type="entry name" value="DegT_DnrJ_EryC1"/>
    <property type="match status" value="1"/>
</dbReference>
<accession>A0A8J8GT53</accession>
<name>A0A8J8GT53_9EURY</name>
<dbReference type="EMBL" id="JABURA010000004">
    <property type="protein sequence ID" value="NUB93997.1"/>
    <property type="molecule type" value="Genomic_DNA"/>
</dbReference>
<comment type="similarity">
    <text evidence="1">Belongs to the DegT/DnrJ/EryC1 family.</text>
</comment>
<organism evidence="2 3">
    <name type="scientific">Haloterrigena gelatinilytica</name>
    <dbReference type="NCBI Taxonomy" id="2741724"/>
    <lineage>
        <taxon>Archaea</taxon>
        <taxon>Methanobacteriati</taxon>
        <taxon>Methanobacteriota</taxon>
        <taxon>Stenosarchaea group</taxon>
        <taxon>Halobacteria</taxon>
        <taxon>Halobacteriales</taxon>
        <taxon>Natrialbaceae</taxon>
        <taxon>Haloterrigena</taxon>
    </lineage>
</organism>
<keyword evidence="2" id="KW-0032">Aminotransferase</keyword>
<dbReference type="GO" id="GO:0030170">
    <property type="term" value="F:pyridoxal phosphate binding"/>
    <property type="evidence" value="ECO:0007669"/>
    <property type="project" value="TreeGrafter"/>
</dbReference>
<dbReference type="Gene3D" id="3.40.640.10">
    <property type="entry name" value="Type I PLP-dependent aspartate aminotransferase-like (Major domain)"/>
    <property type="match status" value="1"/>
</dbReference>
<protein>
    <submittedName>
        <fullName evidence="2">DegT/DnrJ/EryC1/StrS family aminotransferase</fullName>
    </submittedName>
</protein>
<dbReference type="Gene3D" id="3.90.1150.10">
    <property type="entry name" value="Aspartate Aminotransferase, domain 1"/>
    <property type="match status" value="1"/>
</dbReference>
<keyword evidence="1" id="KW-0663">Pyridoxal phosphate</keyword>
<dbReference type="SUPFAM" id="SSF53383">
    <property type="entry name" value="PLP-dependent transferases"/>
    <property type="match status" value="1"/>
</dbReference>
<dbReference type="PANTHER" id="PTHR30244:SF34">
    <property type="entry name" value="DTDP-4-AMINO-4,6-DIDEOXYGALACTOSE TRANSAMINASE"/>
    <property type="match status" value="1"/>
</dbReference>
<dbReference type="GO" id="GO:0000271">
    <property type="term" value="P:polysaccharide biosynthetic process"/>
    <property type="evidence" value="ECO:0007669"/>
    <property type="project" value="TreeGrafter"/>
</dbReference>
<dbReference type="PIRSF" id="PIRSF000390">
    <property type="entry name" value="PLP_StrS"/>
    <property type="match status" value="1"/>
</dbReference>
<evidence type="ECO:0000256" key="1">
    <source>
        <dbReference type="RuleBase" id="RU004508"/>
    </source>
</evidence>
<sequence>MSDEIPLFEIPWDENDVTNAVDSLTRGSYWANGPYIEEFERGLEEYLGIEHAITVNSGTTALVAALTAHGIGDGDEVIVPSFTFIATANAVRLVGARPVFADIERETYGIDPEHAATLITDDTAAIVPVHPYGAPCEVGLLEDIAADADVALIEDAAEAFGSDYRGRTLGTIGDSAALSFCQNKVLPTGEGGAVVTDDDDVARRLDRFRSHGRASEDYFDSSDSGEYVSLGTNVRMSDLVASIGCSQLEKVEDHIANRRRVATRLSEGLADVDGVEPHTAGGRGRHVYQLYTVSFDESVDRDVVIDTLSSRGISSKIYWEPAVHLTQSYRDEYGYQPGSLPVTEEVAGRVLSLPMHPELSADQIDRITSAVETGVERGREVETADRPRPSN</sequence>
<dbReference type="CDD" id="cd00616">
    <property type="entry name" value="AHBA_syn"/>
    <property type="match status" value="1"/>
</dbReference>
<gene>
    <name evidence="2" type="ORF">HT576_23770</name>
</gene>
<dbReference type="InterPro" id="IPR015421">
    <property type="entry name" value="PyrdxlP-dep_Trfase_major"/>
</dbReference>
<keyword evidence="2" id="KW-0808">Transferase</keyword>
<dbReference type="AlphaFoldDB" id="A0A8J8GT53"/>
<dbReference type="InterPro" id="IPR015422">
    <property type="entry name" value="PyrdxlP-dep_Trfase_small"/>
</dbReference>
<proteinExistence type="inferred from homology"/>
<dbReference type="Proteomes" id="UP000728647">
    <property type="component" value="Unassembled WGS sequence"/>
</dbReference>
<dbReference type="GO" id="GO:0008483">
    <property type="term" value="F:transaminase activity"/>
    <property type="evidence" value="ECO:0007669"/>
    <property type="project" value="UniProtKB-KW"/>
</dbReference>
<dbReference type="PANTHER" id="PTHR30244">
    <property type="entry name" value="TRANSAMINASE"/>
    <property type="match status" value="1"/>
</dbReference>
<comment type="caution">
    <text evidence="2">The sequence shown here is derived from an EMBL/GenBank/DDBJ whole genome shotgun (WGS) entry which is preliminary data.</text>
</comment>
<dbReference type="InterPro" id="IPR000653">
    <property type="entry name" value="DegT/StrS_aminotransferase"/>
</dbReference>